<feature type="transmembrane region" description="Helical" evidence="1">
    <location>
        <begin position="90"/>
        <end position="107"/>
    </location>
</feature>
<evidence type="ECO:0000313" key="2">
    <source>
        <dbReference type="EMBL" id="CAH1254582.1"/>
    </source>
</evidence>
<accession>A0A8J9ZIJ4</accession>
<keyword evidence="3" id="KW-1185">Reference proteome</keyword>
<evidence type="ECO:0000313" key="3">
    <source>
        <dbReference type="Proteomes" id="UP000838412"/>
    </source>
</evidence>
<sequence length="247" mass="26448">MCRVMRLFNVFEAPPRARDPRFTSLPEDDFVESFVRLQQSGLVLYHGGHGPANGCRDSIGDGFVSAVGHRAETGAVFYPPCGVRRSVQNLLGLSFIVGGMVMAGLGLTDAPMYYPLAFIGVSLATLGLCLVCLGVWDLCSCCCRKNRSDTGVPSGELHPVGDVSPIPSPPPAYSSLFTFRPSVTSVAGNVPDMCAPSSSATPDNVILLPVTYIRCEDRRGSHHLTCSCASPTPSMDDRPPKYEDAFD</sequence>
<dbReference type="EMBL" id="OV696687">
    <property type="protein sequence ID" value="CAH1254582.1"/>
    <property type="molecule type" value="Genomic_DNA"/>
</dbReference>
<gene>
    <name evidence="2" type="primary">Hypp1378</name>
    <name evidence="2" type="ORF">BLAG_LOCUS13935</name>
</gene>
<keyword evidence="1" id="KW-0472">Membrane</keyword>
<evidence type="ECO:0000256" key="1">
    <source>
        <dbReference type="SAM" id="Phobius"/>
    </source>
</evidence>
<name>A0A8J9ZIJ4_BRALA</name>
<keyword evidence="1" id="KW-0812">Transmembrane</keyword>
<feature type="transmembrane region" description="Helical" evidence="1">
    <location>
        <begin position="113"/>
        <end position="136"/>
    </location>
</feature>
<proteinExistence type="predicted"/>
<protein>
    <submittedName>
        <fullName evidence="2">Hypp1378 protein</fullName>
    </submittedName>
</protein>
<keyword evidence="1" id="KW-1133">Transmembrane helix</keyword>
<dbReference type="AlphaFoldDB" id="A0A8J9ZIJ4"/>
<organism evidence="2 3">
    <name type="scientific">Branchiostoma lanceolatum</name>
    <name type="common">Common lancelet</name>
    <name type="synonym">Amphioxus lanceolatum</name>
    <dbReference type="NCBI Taxonomy" id="7740"/>
    <lineage>
        <taxon>Eukaryota</taxon>
        <taxon>Metazoa</taxon>
        <taxon>Chordata</taxon>
        <taxon>Cephalochordata</taxon>
        <taxon>Leptocardii</taxon>
        <taxon>Amphioxiformes</taxon>
        <taxon>Branchiostomatidae</taxon>
        <taxon>Branchiostoma</taxon>
    </lineage>
</organism>
<dbReference type="OrthoDB" id="10045989at2759"/>
<reference evidence="2" key="1">
    <citation type="submission" date="2022-01" db="EMBL/GenBank/DDBJ databases">
        <authorList>
            <person name="Braso-Vives M."/>
        </authorList>
    </citation>
    <scope>NUCLEOTIDE SEQUENCE</scope>
</reference>
<dbReference type="Proteomes" id="UP000838412">
    <property type="component" value="Chromosome 2"/>
</dbReference>